<dbReference type="Proteomes" id="UP000236634">
    <property type="component" value="Unassembled WGS sequence"/>
</dbReference>
<evidence type="ECO:0000256" key="1">
    <source>
        <dbReference type="SAM" id="Phobius"/>
    </source>
</evidence>
<comment type="caution">
    <text evidence="3">The sequence shown here is derived from an EMBL/GenBank/DDBJ whole genome shotgun (WGS) entry which is preliminary data.</text>
</comment>
<evidence type="ECO:0000259" key="2">
    <source>
        <dbReference type="Pfam" id="PF16344"/>
    </source>
</evidence>
<evidence type="ECO:0000313" key="3">
    <source>
        <dbReference type="EMBL" id="PNP96090.1"/>
    </source>
</evidence>
<organism evidence="3 4">
    <name type="scientific">Hoylesella timonensis</name>
    <dbReference type="NCBI Taxonomy" id="386414"/>
    <lineage>
        <taxon>Bacteria</taxon>
        <taxon>Pseudomonadati</taxon>
        <taxon>Bacteroidota</taxon>
        <taxon>Bacteroidia</taxon>
        <taxon>Bacteroidales</taxon>
        <taxon>Prevotellaceae</taxon>
        <taxon>Hoylesella</taxon>
    </lineage>
</organism>
<proteinExistence type="predicted"/>
<keyword evidence="1" id="KW-0472">Membrane</keyword>
<dbReference type="Pfam" id="PF16344">
    <property type="entry name" value="FecR_C"/>
    <property type="match status" value="1"/>
</dbReference>
<evidence type="ECO:0000313" key="4">
    <source>
        <dbReference type="Proteomes" id="UP000236634"/>
    </source>
</evidence>
<sequence>MEKTELLLQMMEHPHEYTHEQWEELLEDEECRQLYSLLSKTKSAASASENDSRLTEEDVDKEWKRLAHEYPVKAQVVTLWRKVAAVFIDVLLVSGIAIATISTGFFGFRSTNGHSAAVNNAKESRTVVAADTVRKDTIAVPAVKLFDNVPLENILAELSNHYHINVVYRNEDVKQLRLFFEWNPSYPIEKVVEMLNHFKTLQFQLEENQLIVEPQSTTEP</sequence>
<accession>A0A2K0XNG7</accession>
<gene>
    <name evidence="3" type="ORF">BFS16_03360</name>
</gene>
<protein>
    <recommendedName>
        <fullName evidence="2">Protein FecR C-terminal domain-containing protein</fullName>
    </recommendedName>
</protein>
<dbReference type="InterPro" id="IPR032508">
    <property type="entry name" value="FecR_C"/>
</dbReference>
<feature type="transmembrane region" description="Helical" evidence="1">
    <location>
        <begin position="83"/>
        <end position="108"/>
    </location>
</feature>
<keyword evidence="1" id="KW-0812">Transmembrane</keyword>
<dbReference type="EMBL" id="NBAX01000002">
    <property type="protein sequence ID" value="PNP96090.1"/>
    <property type="molecule type" value="Genomic_DNA"/>
</dbReference>
<reference evidence="3 4" key="1">
    <citation type="submission" date="2017-03" db="EMBL/GenBank/DDBJ databases">
        <authorList>
            <person name="Afonso C.L."/>
            <person name="Miller P.J."/>
            <person name="Scott M.A."/>
            <person name="Spackman E."/>
            <person name="Goraichik I."/>
            <person name="Dimitrov K.M."/>
            <person name="Suarez D.L."/>
            <person name="Swayne D.E."/>
        </authorList>
    </citation>
    <scope>NUCLEOTIDE SEQUENCE [LARGE SCALE GENOMIC DNA]</scope>
    <source>
        <strain evidence="3 4">DNF00076</strain>
    </source>
</reference>
<dbReference type="AlphaFoldDB" id="A0A2K0XNG7"/>
<dbReference type="Gene3D" id="3.55.50.30">
    <property type="match status" value="1"/>
</dbReference>
<dbReference type="RefSeq" id="WP_103002760.1">
    <property type="nucleotide sequence ID" value="NZ_NBAX01000002.1"/>
</dbReference>
<feature type="domain" description="Protein FecR C-terminal" evidence="2">
    <location>
        <begin position="146"/>
        <end position="212"/>
    </location>
</feature>
<name>A0A2K0XNG7_9BACT</name>
<keyword evidence="1" id="KW-1133">Transmembrane helix</keyword>